<evidence type="ECO:0008006" key="5">
    <source>
        <dbReference type="Google" id="ProtNLM"/>
    </source>
</evidence>
<feature type="region of interest" description="Disordered" evidence="1">
    <location>
        <begin position="57"/>
        <end position="76"/>
    </location>
</feature>
<gene>
    <name evidence="3" type="ORF">sS8_5217</name>
</gene>
<organism evidence="3 4">
    <name type="scientific">Methylocaldum marinum</name>
    <dbReference type="NCBI Taxonomy" id="1432792"/>
    <lineage>
        <taxon>Bacteria</taxon>
        <taxon>Pseudomonadati</taxon>
        <taxon>Pseudomonadota</taxon>
        <taxon>Gammaproteobacteria</taxon>
        <taxon>Methylococcales</taxon>
        <taxon>Methylococcaceae</taxon>
        <taxon>Methylocaldum</taxon>
    </lineage>
</organism>
<reference evidence="3 4" key="1">
    <citation type="submission" date="2016-12" db="EMBL/GenBank/DDBJ databases">
        <title>Genome sequencing of Methylocaldum marinum.</title>
        <authorList>
            <person name="Takeuchi M."/>
            <person name="Kamagata Y."/>
            <person name="Hiraoka S."/>
            <person name="Oshima K."/>
            <person name="Hattori M."/>
            <person name="Iwasaki W."/>
        </authorList>
    </citation>
    <scope>NUCLEOTIDE SEQUENCE [LARGE SCALE GENOMIC DNA]</scope>
    <source>
        <strain evidence="3 4">S8</strain>
    </source>
</reference>
<sequence length="114" mass="11672">MVMRGKIFSGLLAGLFTLSLGLTAVAAEDHKAEAMKHAQAAVDSGQKGDAIGVAQHAETAKTHATAANQANPNPHLDAAIKSLDSAIEHGNMGHAEIAGKAAEEAMTHLNAVKQ</sequence>
<evidence type="ECO:0000256" key="1">
    <source>
        <dbReference type="SAM" id="MobiDB-lite"/>
    </source>
</evidence>
<feature type="signal peptide" evidence="2">
    <location>
        <begin position="1"/>
        <end position="26"/>
    </location>
</feature>
<dbReference type="Pfam" id="PF16785">
    <property type="entry name" value="SMBP"/>
    <property type="match status" value="1"/>
</dbReference>
<dbReference type="OrthoDB" id="9812278at2"/>
<keyword evidence="2" id="KW-0732">Signal</keyword>
<dbReference type="Proteomes" id="UP000266313">
    <property type="component" value="Chromosome"/>
</dbReference>
<protein>
    <recommendedName>
        <fullName evidence="5">Metal-binding protein SmbP</fullName>
    </recommendedName>
</protein>
<dbReference type="KEGG" id="mmai:sS8_5217"/>
<dbReference type="GO" id="GO:0046872">
    <property type="term" value="F:metal ion binding"/>
    <property type="evidence" value="ECO:0007669"/>
    <property type="project" value="InterPro"/>
</dbReference>
<accession>A0A250L346</accession>
<keyword evidence="4" id="KW-1185">Reference proteome</keyword>
<feature type="chain" id="PRO_5013077923" description="Metal-binding protein SmbP" evidence="2">
    <location>
        <begin position="27"/>
        <end position="114"/>
    </location>
</feature>
<dbReference type="InterPro" id="IPR031877">
    <property type="entry name" value="SmbP"/>
</dbReference>
<dbReference type="EMBL" id="AP017928">
    <property type="protein sequence ID" value="BBA37139.1"/>
    <property type="molecule type" value="Genomic_DNA"/>
</dbReference>
<name>A0A250L346_9GAMM</name>
<dbReference type="CDD" id="cd13840">
    <property type="entry name" value="SMBP_like"/>
    <property type="match status" value="1"/>
</dbReference>
<evidence type="ECO:0000313" key="3">
    <source>
        <dbReference type="EMBL" id="BBA37139.1"/>
    </source>
</evidence>
<dbReference type="Gene3D" id="1.20.120.660">
    <property type="entry name" value="IL-4 antagonist (De novo design) like domain"/>
    <property type="match status" value="1"/>
</dbReference>
<evidence type="ECO:0000256" key="2">
    <source>
        <dbReference type="SAM" id="SignalP"/>
    </source>
</evidence>
<dbReference type="AlphaFoldDB" id="A0A250L346"/>
<evidence type="ECO:0000313" key="4">
    <source>
        <dbReference type="Proteomes" id="UP000266313"/>
    </source>
</evidence>
<feature type="compositionally biased region" description="Low complexity" evidence="1">
    <location>
        <begin position="57"/>
        <end position="67"/>
    </location>
</feature>
<proteinExistence type="predicted"/>